<dbReference type="InterPro" id="IPR018181">
    <property type="entry name" value="Heat_shock_70_CS"/>
</dbReference>
<dbReference type="SUPFAM" id="SSF100920">
    <property type="entry name" value="Heat shock protein 70kD (HSP70), peptide-binding domain"/>
    <property type="match status" value="1"/>
</dbReference>
<dbReference type="InterPro" id="IPR013126">
    <property type="entry name" value="Hsp_70_fam"/>
</dbReference>
<dbReference type="AlphaFoldDB" id="A0A5C8YZU1"/>
<name>A0A5C8YZU1_9GAMM</name>
<dbReference type="PANTHER" id="PTHR19375">
    <property type="entry name" value="HEAT SHOCK PROTEIN 70KDA"/>
    <property type="match status" value="1"/>
</dbReference>
<sequence length="816" mass="90247">MNTTTRYIGIDLGTSNSAVSYFEAGEVKPILNSRGEVNNPSVVRVTETGISVGEKAKKHLYSDPKNTFKEFKRLLGTQSLSSADCRGKQWQAEELSAEVLKYLKAITCEQLGGDINKAVITVPALFEIPQSKATAEAARLAGFEQVELLPEPVASGLAAGWSQDHAGQAWLVYDLGGGTFDVSLLETRDGLLRVVGHDGDNFLGGRDIDRKIVQWIFQQLEQQHSLKIDQHDAQISSIQRHFEDVAEATKIRLSNTEHSVLELDFDYQGEHYEYDIAFNRNQLSELCVPLIQRSIDICLRLLQKHGLEKDKLARVVLVGGPANMPIIQQAVTEQLAPLAEGNGDPMALVSKGAALYAATINLGCESSQDESANAPLSNQLWLQYPSVCSELNPMILGRVVDPDLALAFVKISDQRGHFNSDFIAVDDNLFMTELAITAGDNNRFNLHGFDANKQPLEVRYSSINIVHGLNMSDPPLARTISVALADGNARSFIERGTPLPAKRTFMQSTVSPLEPGSNEVMTIPIVQGERKQSRFCRKVGSLNIEAAQLKKTLPVGSAIEITIEVDRGGDLKAQALIVDQGIIIEGVANLMMETSSLANLRASAHSLNNKLSQRIKLAFSERQDKTIAQLNPLVEQIQPILAELDDNNTDDDSCHRIARILVDIEATFESIESQDDLIDLIHEVEQLYYYTSSSVAQWGNETEKQILADCNEHMASAFRNKRKGELERLHERLQQLNYSARKNNPAFWCGPFEHWASFAHASTDPKRSDAIIKQGREAIANKDYSELEKLTSALFSCIPQQYKNLGQPGSHESGIY</sequence>
<dbReference type="Proteomes" id="UP000321764">
    <property type="component" value="Unassembled WGS sequence"/>
</dbReference>
<keyword evidence="6" id="KW-1185">Reference proteome</keyword>
<proteinExistence type="inferred from homology"/>
<keyword evidence="4" id="KW-0143">Chaperone</keyword>
<evidence type="ECO:0000313" key="6">
    <source>
        <dbReference type="Proteomes" id="UP000321764"/>
    </source>
</evidence>
<gene>
    <name evidence="5" type="ORF">FME95_12750</name>
</gene>
<dbReference type="PROSITE" id="PS00329">
    <property type="entry name" value="HSP70_2"/>
    <property type="match status" value="1"/>
</dbReference>
<evidence type="ECO:0000256" key="2">
    <source>
        <dbReference type="ARBA" id="ARBA00022741"/>
    </source>
</evidence>
<dbReference type="EMBL" id="VKAD01000003">
    <property type="protein sequence ID" value="TXR51392.1"/>
    <property type="molecule type" value="Genomic_DNA"/>
</dbReference>
<dbReference type="Gene3D" id="2.60.34.10">
    <property type="entry name" value="Substrate Binding Domain Of DNAk, Chain A, domain 1"/>
    <property type="match status" value="1"/>
</dbReference>
<dbReference type="Gene3D" id="3.90.640.10">
    <property type="entry name" value="Actin, Chain A, domain 4"/>
    <property type="match status" value="1"/>
</dbReference>
<dbReference type="PROSITE" id="PS00297">
    <property type="entry name" value="HSP70_1"/>
    <property type="match status" value="1"/>
</dbReference>
<evidence type="ECO:0000256" key="3">
    <source>
        <dbReference type="ARBA" id="ARBA00022840"/>
    </source>
</evidence>
<evidence type="ECO:0000313" key="5">
    <source>
        <dbReference type="EMBL" id="TXR51392.1"/>
    </source>
</evidence>
<reference evidence="5 6" key="1">
    <citation type="submission" date="2019-07" db="EMBL/GenBank/DDBJ databases">
        <title>Reinekea sp. strain SSH23 genome sequencing and assembly.</title>
        <authorList>
            <person name="Kim I."/>
        </authorList>
    </citation>
    <scope>NUCLEOTIDE SEQUENCE [LARGE SCALE GENOMIC DNA]</scope>
    <source>
        <strain evidence="5 6">SSH23</strain>
    </source>
</reference>
<protein>
    <submittedName>
        <fullName evidence="5">Hsp70 family protein</fullName>
    </submittedName>
</protein>
<keyword evidence="3" id="KW-0067">ATP-binding</keyword>
<accession>A0A5C8YZU1</accession>
<comment type="similarity">
    <text evidence="1">Belongs to the heat shock protein 70 family.</text>
</comment>
<dbReference type="SUPFAM" id="SSF53067">
    <property type="entry name" value="Actin-like ATPase domain"/>
    <property type="match status" value="2"/>
</dbReference>
<comment type="caution">
    <text evidence="5">The sequence shown here is derived from an EMBL/GenBank/DDBJ whole genome shotgun (WGS) entry which is preliminary data.</text>
</comment>
<dbReference type="RefSeq" id="WP_147714887.1">
    <property type="nucleotide sequence ID" value="NZ_VKAD01000003.1"/>
</dbReference>
<dbReference type="CDD" id="cd24029">
    <property type="entry name" value="ASKHA_NBD_HSP70_DnaK_HscA_HscC"/>
    <property type="match status" value="1"/>
</dbReference>
<evidence type="ECO:0000256" key="1">
    <source>
        <dbReference type="ARBA" id="ARBA00007381"/>
    </source>
</evidence>
<dbReference type="InterPro" id="IPR029047">
    <property type="entry name" value="HSP70_peptide-bd_sf"/>
</dbReference>
<dbReference type="Gene3D" id="3.30.420.40">
    <property type="match status" value="2"/>
</dbReference>
<dbReference type="PRINTS" id="PR00301">
    <property type="entry name" value="HEATSHOCK70"/>
</dbReference>
<dbReference type="OrthoDB" id="9766019at2"/>
<dbReference type="InterPro" id="IPR043129">
    <property type="entry name" value="ATPase_NBD"/>
</dbReference>
<keyword evidence="2" id="KW-0547">Nucleotide-binding</keyword>
<dbReference type="FunFam" id="3.90.640.10:FF:000003">
    <property type="entry name" value="Molecular chaperone DnaK"/>
    <property type="match status" value="1"/>
</dbReference>
<dbReference type="Pfam" id="PF00012">
    <property type="entry name" value="HSP70"/>
    <property type="match status" value="1"/>
</dbReference>
<dbReference type="GO" id="GO:0140662">
    <property type="term" value="F:ATP-dependent protein folding chaperone"/>
    <property type="evidence" value="ECO:0007669"/>
    <property type="project" value="InterPro"/>
</dbReference>
<dbReference type="GO" id="GO:0005524">
    <property type="term" value="F:ATP binding"/>
    <property type="evidence" value="ECO:0007669"/>
    <property type="project" value="UniProtKB-KW"/>
</dbReference>
<evidence type="ECO:0000256" key="4">
    <source>
        <dbReference type="ARBA" id="ARBA00023186"/>
    </source>
</evidence>
<organism evidence="5 6">
    <name type="scientific">Reinekea thalattae</name>
    <dbReference type="NCBI Taxonomy" id="2593301"/>
    <lineage>
        <taxon>Bacteria</taxon>
        <taxon>Pseudomonadati</taxon>
        <taxon>Pseudomonadota</taxon>
        <taxon>Gammaproteobacteria</taxon>
        <taxon>Oceanospirillales</taxon>
        <taxon>Saccharospirillaceae</taxon>
        <taxon>Reinekea</taxon>
    </lineage>
</organism>